<comment type="caution">
    <text evidence="1">The sequence shown here is derived from an EMBL/GenBank/DDBJ whole genome shotgun (WGS) entry which is preliminary data.</text>
</comment>
<dbReference type="InterPro" id="IPR022201">
    <property type="entry name" value="DUF3726"/>
</dbReference>
<dbReference type="STRING" id="212667.VFDL14_19150"/>
<dbReference type="RefSeq" id="WP_032552916.1">
    <property type="nucleotide sequence ID" value="NZ_JBEEAX010000004.1"/>
</dbReference>
<organism evidence="1 2">
    <name type="scientific">Vibrio fortis</name>
    <dbReference type="NCBI Taxonomy" id="212667"/>
    <lineage>
        <taxon>Bacteria</taxon>
        <taxon>Pseudomonadati</taxon>
        <taxon>Pseudomonadota</taxon>
        <taxon>Gammaproteobacteria</taxon>
        <taxon>Vibrionales</taxon>
        <taxon>Vibrionaceae</taxon>
        <taxon>Vibrio</taxon>
    </lineage>
</organism>
<dbReference type="Pfam" id="PF12525">
    <property type="entry name" value="DUF3726"/>
    <property type="match status" value="1"/>
</dbReference>
<accession>A0A066UIY8</accession>
<reference evidence="1 2" key="1">
    <citation type="submission" date="2014-02" db="EMBL/GenBank/DDBJ databases">
        <title>Vibrio fortis Dalian14 Genome Sequencing.</title>
        <authorList>
            <person name="Wang Y."/>
            <person name="Song L."/>
            <person name="Liu G."/>
            <person name="Ding J."/>
        </authorList>
    </citation>
    <scope>NUCLEOTIDE SEQUENCE [LARGE SCALE GENOMIC DNA]</scope>
    <source>
        <strain evidence="1 2">Dalian14</strain>
    </source>
</reference>
<dbReference type="AlphaFoldDB" id="A0A066UIY8"/>
<evidence type="ECO:0008006" key="3">
    <source>
        <dbReference type="Google" id="ProtNLM"/>
    </source>
</evidence>
<keyword evidence="2" id="KW-1185">Reference proteome</keyword>
<name>A0A066UIY8_9VIBR</name>
<gene>
    <name evidence="1" type="ORF">VFDL14_19150</name>
</gene>
<evidence type="ECO:0000313" key="1">
    <source>
        <dbReference type="EMBL" id="KDN27035.1"/>
    </source>
</evidence>
<proteinExistence type="predicted"/>
<dbReference type="OrthoDB" id="5792746at2"/>
<sequence>MIVSHNELVAAVNKAFLGMRRCCGEADVVANMVADLQMVGLDGVRHFNNASNYIGLESDTPVAISVTSDNTVEVDLHKSSVACHLPVIMDYAIEKMVGKKALKIELLNCHNRWLAYSELVKLASKGIACTASWANGSNPKRTLYVLNRGCVAPELFLSDEVSPHTDDYHNMTIELSIHDFDVDALSQGFEQHITSSSLTESQSNAWQNGIEVDEKEWGILKETATAILVENSQRSVQGAGELEPETI</sequence>
<evidence type="ECO:0000313" key="2">
    <source>
        <dbReference type="Proteomes" id="UP000027219"/>
    </source>
</evidence>
<dbReference type="Proteomes" id="UP000027219">
    <property type="component" value="Unassembled WGS sequence"/>
</dbReference>
<protein>
    <recommendedName>
        <fullName evidence="3">DUF3726 domain-containing protein</fullName>
    </recommendedName>
</protein>
<dbReference type="EMBL" id="JFFR01000027">
    <property type="protein sequence ID" value="KDN27035.1"/>
    <property type="molecule type" value="Genomic_DNA"/>
</dbReference>